<protein>
    <recommendedName>
        <fullName evidence="3">RapA2 cadherin-like domain-containing protein</fullName>
    </recommendedName>
</protein>
<dbReference type="Proteomes" id="UP000201613">
    <property type="component" value="Unassembled WGS sequence"/>
</dbReference>
<accession>A0A238LE17</accession>
<keyword evidence="2" id="KW-1185">Reference proteome</keyword>
<evidence type="ECO:0000313" key="1">
    <source>
        <dbReference type="EMBL" id="SMY07957.1"/>
    </source>
</evidence>
<proteinExistence type="predicted"/>
<evidence type="ECO:0000313" key="2">
    <source>
        <dbReference type="Proteomes" id="UP000201613"/>
    </source>
</evidence>
<dbReference type="AlphaFoldDB" id="A0A238LE17"/>
<dbReference type="RefSeq" id="WP_093992137.1">
    <property type="nucleotide sequence ID" value="NZ_FXZK01000003.1"/>
</dbReference>
<reference evidence="1 2" key="1">
    <citation type="submission" date="2017-05" db="EMBL/GenBank/DDBJ databases">
        <authorList>
            <person name="Song R."/>
            <person name="Chenine A.L."/>
            <person name="Ruprecht R.M."/>
        </authorList>
    </citation>
    <scope>NUCLEOTIDE SEQUENCE [LARGE SCALE GENOMIC DNA]</scope>
    <source>
        <strain evidence="1 2">CECT 8899</strain>
    </source>
</reference>
<sequence>MSTMTFTIEGDVNVEVTITEVDGGNLQFDVTVLDGTYTGDLQGLFFDLADDSLADGLSVVGTDATDSQFEANDVTNLGQGVNINGEVLNEYGEFDAGVQIGTQGISKDDIQTTTFVISHDTEALTLADVALQDFAVRLTSVGEVDGARNDSLKLGGTAPDVEEPPAPENVAVLDTLTVGNLDNFDDGGDLLDGGADTILFNDTTGTDPYLSDVAAVNGDAANIGAVVTGSNGGLMVIDADGTVNFSANGEFGYLGLRDSATTEFSYAIDGGAEALVIVTVTGYNDVGG</sequence>
<gene>
    <name evidence="1" type="ORF">LOM8899_02102</name>
</gene>
<evidence type="ECO:0008006" key="3">
    <source>
        <dbReference type="Google" id="ProtNLM"/>
    </source>
</evidence>
<dbReference type="OrthoDB" id="9773411at2"/>
<organism evidence="1 2">
    <name type="scientific">Flavimaricola marinus</name>
    <dbReference type="NCBI Taxonomy" id="1819565"/>
    <lineage>
        <taxon>Bacteria</taxon>
        <taxon>Pseudomonadati</taxon>
        <taxon>Pseudomonadota</taxon>
        <taxon>Alphaproteobacteria</taxon>
        <taxon>Rhodobacterales</taxon>
        <taxon>Paracoccaceae</taxon>
        <taxon>Flavimaricola</taxon>
    </lineage>
</organism>
<name>A0A238LE17_9RHOB</name>
<dbReference type="EMBL" id="FXZK01000003">
    <property type="protein sequence ID" value="SMY07957.1"/>
    <property type="molecule type" value="Genomic_DNA"/>
</dbReference>